<feature type="region of interest" description="Disordered" evidence="1">
    <location>
        <begin position="1"/>
        <end position="78"/>
    </location>
</feature>
<dbReference type="OrthoDB" id="3306655at2759"/>
<reference evidence="2" key="1">
    <citation type="submission" date="2014-01" db="EMBL/GenBank/DDBJ databases">
        <title>The genome of the white-rot fungus Pycnoporus cinnabarinus: a basidiomycete model with a versatile arsenal for lignocellulosic biomass breakdown.</title>
        <authorList>
            <person name="Levasseur A."/>
            <person name="Lomascolo A."/>
            <person name="Ruiz-Duenas F.J."/>
            <person name="Uzan E."/>
            <person name="Piumi F."/>
            <person name="Kues U."/>
            <person name="Ram A.F.J."/>
            <person name="Murat C."/>
            <person name="Haon M."/>
            <person name="Benoit I."/>
            <person name="Arfi Y."/>
            <person name="Chevret D."/>
            <person name="Drula E."/>
            <person name="Kwon M.J."/>
            <person name="Gouret P."/>
            <person name="Lesage-Meessen L."/>
            <person name="Lombard V."/>
            <person name="Mariette J."/>
            <person name="Noirot C."/>
            <person name="Park J."/>
            <person name="Patyshakuliyeva A."/>
            <person name="Wieneger R.A.B."/>
            <person name="Wosten H.A.B."/>
            <person name="Martin F."/>
            <person name="Coutinho P.M."/>
            <person name="de Vries R."/>
            <person name="Martinez A.T."/>
            <person name="Klopp C."/>
            <person name="Pontarotti P."/>
            <person name="Henrissat B."/>
            <person name="Record E."/>
        </authorList>
    </citation>
    <scope>NUCLEOTIDE SEQUENCE [LARGE SCALE GENOMIC DNA]</scope>
    <source>
        <strain evidence="2">BRFM137</strain>
    </source>
</reference>
<dbReference type="AlphaFoldDB" id="A0A060SJ58"/>
<protein>
    <submittedName>
        <fullName evidence="2">Uncharacterized protein</fullName>
    </submittedName>
</protein>
<evidence type="ECO:0000313" key="2">
    <source>
        <dbReference type="EMBL" id="CDO74425.1"/>
    </source>
</evidence>
<dbReference type="Proteomes" id="UP000029665">
    <property type="component" value="Unassembled WGS sequence"/>
</dbReference>
<comment type="caution">
    <text evidence="2">The sequence shown here is derived from an EMBL/GenBank/DDBJ whole genome shotgun (WGS) entry which is preliminary data.</text>
</comment>
<dbReference type="EMBL" id="CCBP010000170">
    <property type="protein sequence ID" value="CDO74425.1"/>
    <property type="molecule type" value="Genomic_DNA"/>
</dbReference>
<name>A0A060SJ58_PYCCI</name>
<sequence length="138" mass="15455">MEQPKRRRGHLPKKKRENLLQNLQSAHKIEEEVGGEAGGVSPSEEETEELAAGPLGLWDPHASLKPSQLDGATSDGEVDIEGPLAEEEVLRQRELLIEMLEDVNEDNPRDRDWLPVLEAKKLWEKASTGESLCSLVWI</sequence>
<keyword evidence="3" id="KW-1185">Reference proteome</keyword>
<feature type="compositionally biased region" description="Basic residues" evidence="1">
    <location>
        <begin position="1"/>
        <end position="16"/>
    </location>
</feature>
<evidence type="ECO:0000256" key="1">
    <source>
        <dbReference type="SAM" id="MobiDB-lite"/>
    </source>
</evidence>
<dbReference type="HOGENOM" id="CLU_1856317_0_0_1"/>
<accession>A0A060SJ58</accession>
<organism evidence="2 3">
    <name type="scientific">Pycnoporus cinnabarinus</name>
    <name type="common">Cinnabar-red polypore</name>
    <name type="synonym">Trametes cinnabarina</name>
    <dbReference type="NCBI Taxonomy" id="5643"/>
    <lineage>
        <taxon>Eukaryota</taxon>
        <taxon>Fungi</taxon>
        <taxon>Dikarya</taxon>
        <taxon>Basidiomycota</taxon>
        <taxon>Agaricomycotina</taxon>
        <taxon>Agaricomycetes</taxon>
        <taxon>Polyporales</taxon>
        <taxon>Polyporaceae</taxon>
        <taxon>Trametes</taxon>
    </lineage>
</organism>
<gene>
    <name evidence="2" type="ORF">BN946_scf184764.g1</name>
</gene>
<proteinExistence type="predicted"/>
<evidence type="ECO:0000313" key="3">
    <source>
        <dbReference type="Proteomes" id="UP000029665"/>
    </source>
</evidence>